<dbReference type="Gene3D" id="3.40.50.300">
    <property type="entry name" value="P-loop containing nucleotide triphosphate hydrolases"/>
    <property type="match status" value="1"/>
</dbReference>
<organism evidence="2 3">
    <name type="scientific">Rotaria magnacalcarata</name>
    <dbReference type="NCBI Taxonomy" id="392030"/>
    <lineage>
        <taxon>Eukaryota</taxon>
        <taxon>Metazoa</taxon>
        <taxon>Spiralia</taxon>
        <taxon>Gnathifera</taxon>
        <taxon>Rotifera</taxon>
        <taxon>Eurotatoria</taxon>
        <taxon>Bdelloidea</taxon>
        <taxon>Philodinida</taxon>
        <taxon>Philodinidae</taxon>
        <taxon>Rotaria</taxon>
    </lineage>
</organism>
<protein>
    <recommendedName>
        <fullName evidence="1">VLIG-type G domain-containing protein</fullName>
    </recommendedName>
</protein>
<evidence type="ECO:0000313" key="2">
    <source>
        <dbReference type="EMBL" id="CAF2141151.1"/>
    </source>
</evidence>
<sequence length="957" mass="111486">MDGFPLELIDGDSMLLNLQWIKHVFDALDDKLQDQLGRPARILVLSICGPQSSGKSFLLKTMYGIRVRSSVGACTRGINMILVKVLYKDYDYILLLDTEGLRAPEFISMPGAEIRDNTLATFAVLPADATILLNKGEINQALEDVLPIVLYLYATSSLSMQLGGQIPSKLFFVYNQIDPSQPQKGMELLQDLTTRLHNVTDKIVEVVSTEKTPFYGFQQCRLDLNNLSNSDFRILSTNTNNPPINHPVHLFGEQSLSLRHWINQRVLNLTDDRQWQPQSLKAMARYFEIVSEMIRQAPHIASVSTSLEIWANNRLNDHIEKLKHNISSIYHTIQKKIFNYKLEADKNIRKLIKGTKREDDHWNDWKSFLDEKEKQNKKNLAAKIDREITNFDFYNKIEEKIRQDFIQKCNQRNCTDLTEKETKKIFNDVLQNRITESQEPYRLIIDVSADIKSIYNKTALIQDYKIFDEKDICYTNGSSKRSLLKDNELRQCPKDQTKIEKEKHYHKVNDEKRKYNDEMDQIKSMITDLASSLSRYESVHVTTILQKIYRVIDECKINFIDTTTDVHRASYCYLDYKFNELQNKWNANNNRTKRLEERENELWIFFQKVVDGIRGIKLFESMIYEKFTNSWQDGFIDRLVQDVAADVSKEKWLGNSDILQAYIDNEKIQILKEHGIQTLLKSIRSATDFYDNCTKKLVQLHVDKYAREKWKIFYQDMMYVITKAGEEAKNNSNDRLNVFLKTLRSSILPSLITSRLPNTVDRTEYDNVDEESNEIFNGVVKILKSAIPGKPQSLLKQNESEMVLNYIRQNAPGDAAKPRCNHACKLCGAPCFRHSSHHGHHDFHHQPAGLAGMRFTKTHFIVHETCHESFMRNYRFSITGEEGPFYSYSELSNVLGYEIPISRTQRSMLGEYLMGKYHTEIAAYYHHKDNSTVPFSYTQHKLEEIEDEIKRKMDAPW</sequence>
<dbReference type="GO" id="GO:0003924">
    <property type="term" value="F:GTPase activity"/>
    <property type="evidence" value="ECO:0007669"/>
    <property type="project" value="InterPro"/>
</dbReference>
<comment type="caution">
    <text evidence="2">The sequence shown here is derived from an EMBL/GenBank/DDBJ whole genome shotgun (WGS) entry which is preliminary data.</text>
</comment>
<dbReference type="Pfam" id="PF25683">
    <property type="entry name" value="URGCP_GTPase"/>
    <property type="match status" value="1"/>
</dbReference>
<dbReference type="PROSITE" id="PS51717">
    <property type="entry name" value="G_VLIG"/>
    <property type="match status" value="1"/>
</dbReference>
<name>A0A816X232_9BILA</name>
<dbReference type="PANTHER" id="PTHR22796">
    <property type="entry name" value="URG4-RELATED"/>
    <property type="match status" value="1"/>
</dbReference>
<gene>
    <name evidence="2" type="ORF">XDN619_LOCUS26756</name>
</gene>
<accession>A0A816X232</accession>
<dbReference type="SUPFAM" id="SSF52540">
    <property type="entry name" value="P-loop containing nucleoside triphosphate hydrolases"/>
    <property type="match status" value="1"/>
</dbReference>
<feature type="domain" description="VLIG-type G" evidence="1">
    <location>
        <begin position="39"/>
        <end position="150"/>
    </location>
</feature>
<proteinExistence type="predicted"/>
<dbReference type="EMBL" id="CAJNRG010012575">
    <property type="protein sequence ID" value="CAF2141151.1"/>
    <property type="molecule type" value="Genomic_DNA"/>
</dbReference>
<evidence type="ECO:0000259" key="1">
    <source>
        <dbReference type="PROSITE" id="PS51717"/>
    </source>
</evidence>
<dbReference type="PANTHER" id="PTHR22796:SF1">
    <property type="entry name" value="VWFA DOMAIN-CONTAINING PROTEIN"/>
    <property type="match status" value="1"/>
</dbReference>
<dbReference type="GO" id="GO:0005525">
    <property type="term" value="F:GTP binding"/>
    <property type="evidence" value="ECO:0007669"/>
    <property type="project" value="InterPro"/>
</dbReference>
<reference evidence="2" key="1">
    <citation type="submission" date="2021-02" db="EMBL/GenBank/DDBJ databases">
        <authorList>
            <person name="Nowell W R."/>
        </authorList>
    </citation>
    <scope>NUCLEOTIDE SEQUENCE</scope>
</reference>
<dbReference type="AlphaFoldDB" id="A0A816X232"/>
<dbReference type="Proteomes" id="UP000663887">
    <property type="component" value="Unassembled WGS sequence"/>
</dbReference>
<dbReference type="InterPro" id="IPR030383">
    <property type="entry name" value="G_VLIG_dom"/>
</dbReference>
<evidence type="ECO:0000313" key="3">
    <source>
        <dbReference type="Proteomes" id="UP000663887"/>
    </source>
</evidence>
<dbReference type="InterPro" id="IPR027417">
    <property type="entry name" value="P-loop_NTPase"/>
</dbReference>